<evidence type="ECO:0000313" key="3">
    <source>
        <dbReference type="EMBL" id="QVY61808.1"/>
    </source>
</evidence>
<dbReference type="Pfam" id="PF13115">
    <property type="entry name" value="YtkA"/>
    <property type="match status" value="1"/>
</dbReference>
<organism evidence="3 4">
    <name type="scientific">Cytobacillus gottheilii</name>
    <dbReference type="NCBI Taxonomy" id="859144"/>
    <lineage>
        <taxon>Bacteria</taxon>
        <taxon>Bacillati</taxon>
        <taxon>Bacillota</taxon>
        <taxon>Bacilli</taxon>
        <taxon>Bacillales</taxon>
        <taxon>Bacillaceae</taxon>
        <taxon>Cytobacillus</taxon>
    </lineage>
</organism>
<feature type="signal peptide" evidence="1">
    <location>
        <begin position="1"/>
        <end position="19"/>
    </location>
</feature>
<dbReference type="EMBL" id="CP071709">
    <property type="protein sequence ID" value="QVY61808.1"/>
    <property type="molecule type" value="Genomic_DNA"/>
</dbReference>
<gene>
    <name evidence="3" type="ORF">J1899_01335</name>
</gene>
<keyword evidence="1" id="KW-0732">Signal</keyword>
<dbReference type="InterPro" id="IPR032693">
    <property type="entry name" value="YtkA-like_dom"/>
</dbReference>
<evidence type="ECO:0000256" key="1">
    <source>
        <dbReference type="SAM" id="SignalP"/>
    </source>
</evidence>
<evidence type="ECO:0000259" key="2">
    <source>
        <dbReference type="Pfam" id="PF13115"/>
    </source>
</evidence>
<dbReference type="RefSeq" id="WP_214477004.1">
    <property type="nucleotide sequence ID" value="NZ_CP071709.1"/>
</dbReference>
<reference evidence="3 4" key="1">
    <citation type="submission" date="2021-03" db="EMBL/GenBank/DDBJ databases">
        <title>The first data on the complete genome of the tetrodotoxin-producing bacterium.</title>
        <authorList>
            <person name="Melnikova D.I."/>
            <person name="Nijland R."/>
            <person name="Magarlamov T.Y."/>
        </authorList>
    </citation>
    <scope>NUCLEOTIDE SEQUENCE [LARGE SCALE GENOMIC DNA]</scope>
    <source>
        <strain evidence="3 4">1839</strain>
    </source>
</reference>
<dbReference type="PROSITE" id="PS51257">
    <property type="entry name" value="PROKAR_LIPOPROTEIN"/>
    <property type="match status" value="1"/>
</dbReference>
<name>A0ABX8FD30_9BACI</name>
<dbReference type="Proteomes" id="UP000679247">
    <property type="component" value="Chromosome"/>
</dbReference>
<keyword evidence="4" id="KW-1185">Reference proteome</keyword>
<protein>
    <submittedName>
        <fullName evidence="3">FixH family protein</fullName>
    </submittedName>
</protein>
<sequence>MKRIFGVFILSALFLSACSLDENVAELYEQKSPLEADIMIPEYFAEEESEQIQVQLTQGGETIENPDFVHLEIWKQDGSLNYGMEEAENLGDGTFGLSKPFDQDGLYYVKVHASSAGSMIVPTKQFIVGELSQSDLDALQNCIKQEGDTGGHHH</sequence>
<evidence type="ECO:0000313" key="4">
    <source>
        <dbReference type="Proteomes" id="UP000679247"/>
    </source>
</evidence>
<feature type="domain" description="YtkA-like" evidence="2">
    <location>
        <begin position="29"/>
        <end position="112"/>
    </location>
</feature>
<proteinExistence type="predicted"/>
<feature type="chain" id="PRO_5045698577" evidence="1">
    <location>
        <begin position="20"/>
        <end position="154"/>
    </location>
</feature>
<accession>A0ABX8FD30</accession>